<evidence type="ECO:0000256" key="2">
    <source>
        <dbReference type="ARBA" id="ARBA00022617"/>
    </source>
</evidence>
<reference evidence="5" key="2">
    <citation type="submission" date="2023-01" db="EMBL/GenBank/DDBJ databases">
        <title>Draft genome sequence of Sneathiella chinensis strain NBRC 103408.</title>
        <authorList>
            <person name="Sun Q."/>
            <person name="Mori K."/>
        </authorList>
    </citation>
    <scope>NUCLEOTIDE SEQUENCE</scope>
    <source>
        <strain evidence="5">NBRC 103408</strain>
    </source>
</reference>
<dbReference type="InterPro" id="IPR009050">
    <property type="entry name" value="Globin-like_sf"/>
</dbReference>
<dbReference type="Pfam" id="PF01152">
    <property type="entry name" value="Bac_globin"/>
    <property type="match status" value="1"/>
</dbReference>
<dbReference type="InterPro" id="IPR001486">
    <property type="entry name" value="Hemoglobin_trunc"/>
</dbReference>
<evidence type="ECO:0000313" key="6">
    <source>
        <dbReference type="Proteomes" id="UP001161409"/>
    </source>
</evidence>
<evidence type="ECO:0000313" key="5">
    <source>
        <dbReference type="EMBL" id="GLQ06141.1"/>
    </source>
</evidence>
<dbReference type="Proteomes" id="UP001161409">
    <property type="component" value="Unassembled WGS sequence"/>
</dbReference>
<dbReference type="SUPFAM" id="SSF46458">
    <property type="entry name" value="Globin-like"/>
    <property type="match status" value="1"/>
</dbReference>
<proteinExistence type="predicted"/>
<keyword evidence="4" id="KW-0408">Iron</keyword>
<evidence type="ECO:0000256" key="4">
    <source>
        <dbReference type="ARBA" id="ARBA00023004"/>
    </source>
</evidence>
<dbReference type="CDD" id="cd08916">
    <property type="entry name" value="TrHb3_P"/>
    <property type="match status" value="1"/>
</dbReference>
<organism evidence="5 6">
    <name type="scientific">Sneathiella chinensis</name>
    <dbReference type="NCBI Taxonomy" id="349750"/>
    <lineage>
        <taxon>Bacteria</taxon>
        <taxon>Pseudomonadati</taxon>
        <taxon>Pseudomonadota</taxon>
        <taxon>Alphaproteobacteria</taxon>
        <taxon>Sneathiellales</taxon>
        <taxon>Sneathiellaceae</taxon>
        <taxon>Sneathiella</taxon>
    </lineage>
</organism>
<dbReference type="EMBL" id="BSNF01000006">
    <property type="protein sequence ID" value="GLQ06141.1"/>
    <property type="molecule type" value="Genomic_DNA"/>
</dbReference>
<name>A0ABQ5U411_9PROT</name>
<dbReference type="Gene3D" id="1.10.490.10">
    <property type="entry name" value="Globins"/>
    <property type="match status" value="1"/>
</dbReference>
<protein>
    <recommendedName>
        <fullName evidence="7">Hemoglobin</fullName>
    </recommendedName>
</protein>
<evidence type="ECO:0000256" key="1">
    <source>
        <dbReference type="ARBA" id="ARBA00022448"/>
    </source>
</evidence>
<accession>A0ABQ5U411</accession>
<evidence type="ECO:0008006" key="7">
    <source>
        <dbReference type="Google" id="ProtNLM"/>
    </source>
</evidence>
<keyword evidence="2" id="KW-0349">Heme</keyword>
<keyword evidence="3" id="KW-0479">Metal-binding</keyword>
<sequence length="123" mass="14084">MIVEMVNRFYGKVRQHPSLGPIFDGAIGDKWAEHLPKMYRFWSSVLNSSGLYSGNPMRAHMTLTQTVEPEDFGHWLVLFRETLDELFSADDADFIFEKAERIAESLSLGMFYNPASIHARINA</sequence>
<keyword evidence="1" id="KW-0813">Transport</keyword>
<comment type="caution">
    <text evidence="5">The sequence shown here is derived from an EMBL/GenBank/DDBJ whole genome shotgun (WGS) entry which is preliminary data.</text>
</comment>
<keyword evidence="6" id="KW-1185">Reference proteome</keyword>
<dbReference type="InterPro" id="IPR012292">
    <property type="entry name" value="Globin/Proto"/>
</dbReference>
<gene>
    <name evidence="5" type="ORF">GCM10007924_13620</name>
</gene>
<reference evidence="5" key="1">
    <citation type="journal article" date="2014" name="Int. J. Syst. Evol. Microbiol.">
        <title>Complete genome of a new Firmicutes species belonging to the dominant human colonic microbiota ('Ruminococcus bicirculans') reveals two chromosomes and a selective capacity to utilize plant glucans.</title>
        <authorList>
            <consortium name="NISC Comparative Sequencing Program"/>
            <person name="Wegmann U."/>
            <person name="Louis P."/>
            <person name="Goesmann A."/>
            <person name="Henrissat B."/>
            <person name="Duncan S.H."/>
            <person name="Flint H.J."/>
        </authorList>
    </citation>
    <scope>NUCLEOTIDE SEQUENCE</scope>
    <source>
        <strain evidence="5">NBRC 103408</strain>
    </source>
</reference>
<evidence type="ECO:0000256" key="3">
    <source>
        <dbReference type="ARBA" id="ARBA00022723"/>
    </source>
</evidence>